<organism evidence="2 3">
    <name type="scientific">Duganella zoogloeoides</name>
    <dbReference type="NCBI Taxonomy" id="75659"/>
    <lineage>
        <taxon>Bacteria</taxon>
        <taxon>Pseudomonadati</taxon>
        <taxon>Pseudomonadota</taxon>
        <taxon>Betaproteobacteria</taxon>
        <taxon>Burkholderiales</taxon>
        <taxon>Oxalobacteraceae</taxon>
        <taxon>Telluria group</taxon>
        <taxon>Duganella</taxon>
    </lineage>
</organism>
<dbReference type="Proteomes" id="UP001326110">
    <property type="component" value="Chromosome"/>
</dbReference>
<dbReference type="GeneID" id="43161758"/>
<protein>
    <submittedName>
        <fullName evidence="2">Rod-binding protein</fullName>
    </submittedName>
</protein>
<proteinExistence type="predicted"/>
<evidence type="ECO:0000256" key="1">
    <source>
        <dbReference type="SAM" id="MobiDB-lite"/>
    </source>
</evidence>
<feature type="compositionally biased region" description="Low complexity" evidence="1">
    <location>
        <begin position="120"/>
        <end position="131"/>
    </location>
</feature>
<keyword evidence="3" id="KW-1185">Reference proteome</keyword>
<sequence length="156" mass="16466">MSFPPPFDPSRLIPGIPGKLPDVVVAPAVSQPGQPADTVDPAYRAKATEAAVKFESFFIGHMLHQMRSGVRVLADEDSAMNNKVNQDMLDMADNLVADQIAGRRAFGVADAILRQLLPQPSAPVPASAGGAEKAVPANDRIISEAQNSSPALNLSR</sequence>
<evidence type="ECO:0000313" key="2">
    <source>
        <dbReference type="EMBL" id="WQH02405.1"/>
    </source>
</evidence>
<reference evidence="2 3" key="1">
    <citation type="submission" date="2023-11" db="EMBL/GenBank/DDBJ databases">
        <title>MicrobeMod: A computational toolkit for identifying prokaryotic methylation and restriction-modification with nanopore sequencing.</title>
        <authorList>
            <person name="Crits-Christoph A."/>
            <person name="Kang S.C."/>
            <person name="Lee H."/>
            <person name="Ostrov N."/>
        </authorList>
    </citation>
    <scope>NUCLEOTIDE SEQUENCE [LARGE SCALE GENOMIC DNA]</scope>
    <source>
        <strain evidence="2 3">ATCC 25935</strain>
    </source>
</reference>
<dbReference type="EMBL" id="CP140152">
    <property type="protein sequence ID" value="WQH02405.1"/>
    <property type="molecule type" value="Genomic_DNA"/>
</dbReference>
<accession>A0ABZ0XTB7</accession>
<evidence type="ECO:0000313" key="3">
    <source>
        <dbReference type="Proteomes" id="UP001326110"/>
    </source>
</evidence>
<gene>
    <name evidence="2" type="ORF">SR858_15115</name>
</gene>
<name>A0ABZ0XTB7_9BURK</name>
<feature type="compositionally biased region" description="Polar residues" evidence="1">
    <location>
        <begin position="144"/>
        <end position="156"/>
    </location>
</feature>
<dbReference type="RefSeq" id="WP_019919834.1">
    <property type="nucleotide sequence ID" value="NZ_CP140152.1"/>
</dbReference>
<feature type="region of interest" description="Disordered" evidence="1">
    <location>
        <begin position="120"/>
        <end position="156"/>
    </location>
</feature>